<reference evidence="3 4" key="1">
    <citation type="journal article" date="2014" name="Genome Announc.">
        <title>Draft genome sequence of Sclerotinia borealis, a psychrophilic plant pathogenic fungus.</title>
        <authorList>
            <person name="Mardanov A.V."/>
            <person name="Beletsky A.V."/>
            <person name="Kadnikov V.V."/>
            <person name="Ignatov A.N."/>
            <person name="Ravin N.V."/>
        </authorList>
    </citation>
    <scope>NUCLEOTIDE SEQUENCE [LARGE SCALE GENOMIC DNA]</scope>
    <source>
        <strain evidence="4">F-4157</strain>
    </source>
</reference>
<protein>
    <recommendedName>
        <fullName evidence="2">DUF7918 domain-containing protein</fullName>
    </recommendedName>
</protein>
<feature type="domain" description="DUF7918" evidence="2">
    <location>
        <begin position="32"/>
        <end position="262"/>
    </location>
</feature>
<gene>
    <name evidence="3" type="ORF">SBOR_7454</name>
</gene>
<dbReference type="OrthoDB" id="3364132at2759"/>
<evidence type="ECO:0000256" key="1">
    <source>
        <dbReference type="SAM" id="MobiDB-lite"/>
    </source>
</evidence>
<dbReference type="EMBL" id="AYSA01000416">
    <property type="protein sequence ID" value="ESZ92159.1"/>
    <property type="molecule type" value="Genomic_DNA"/>
</dbReference>
<proteinExistence type="predicted"/>
<feature type="region of interest" description="Disordered" evidence="1">
    <location>
        <begin position="1"/>
        <end position="22"/>
    </location>
</feature>
<feature type="region of interest" description="Disordered" evidence="1">
    <location>
        <begin position="349"/>
        <end position="417"/>
    </location>
</feature>
<comment type="caution">
    <text evidence="3">The sequence shown here is derived from an EMBL/GenBank/DDBJ whole genome shotgun (WGS) entry which is preliminary data.</text>
</comment>
<dbReference type="Proteomes" id="UP000019487">
    <property type="component" value="Unassembled WGS sequence"/>
</dbReference>
<name>W9CBC1_SCLBF</name>
<evidence type="ECO:0000259" key="2">
    <source>
        <dbReference type="Pfam" id="PF25534"/>
    </source>
</evidence>
<dbReference type="PANTHER" id="PTHR36223">
    <property type="entry name" value="BETA-LACTAMASE-TYPE TRANSPEPTIDASE FOLD DOMAIN CONTAINING PROTEIN"/>
    <property type="match status" value="1"/>
</dbReference>
<evidence type="ECO:0000313" key="3">
    <source>
        <dbReference type="EMBL" id="ESZ92159.1"/>
    </source>
</evidence>
<feature type="compositionally biased region" description="Acidic residues" evidence="1">
    <location>
        <begin position="399"/>
        <end position="409"/>
    </location>
</feature>
<sequence>MPRRNHALNPNLPEGVHHPSAPGITAQIISQDNEAFPTYASPDNDPIPNDPIAEYLRVQTITTYVAATNETPYAIHLRVDRPYPKEMDCSKLQFQLSIDGKFVWNVWCHRPRYVEMGNLWEEIIRGMKQGKGQGCKISDFKFKGIKTNEESLSSAEARRLKESMSKFGEIEIKVFRTTYGKKSGDVNNSKKGFMNDNSKEVPEKALKGPEAKSHGTALDVGRKVTRGDVWTDANIHGDQPIIIFRFLYRSEAALKSLHIIAHTPTPSRSSSPEIVGHGGSGLTADQAKQVEELLRSFRNASGESAGESSGRKRVKREDVDDGGEVESSERVVKRRRAEKGKGKAVMIDLTGDDGEDEVEDEVEEEKSSTVVGDAGELEIIKLDDDDDDAGETEIVKLDDSDDEDDDDECLFIRDNRI</sequence>
<feature type="compositionally biased region" description="Acidic residues" evidence="1">
    <location>
        <begin position="350"/>
        <end position="364"/>
    </location>
</feature>
<feature type="region of interest" description="Disordered" evidence="1">
    <location>
        <begin position="298"/>
        <end position="337"/>
    </location>
</feature>
<dbReference type="HOGENOM" id="CLU_688860_0_0_1"/>
<evidence type="ECO:0000313" key="4">
    <source>
        <dbReference type="Proteomes" id="UP000019487"/>
    </source>
</evidence>
<dbReference type="InterPro" id="IPR057678">
    <property type="entry name" value="DUF7918"/>
</dbReference>
<keyword evidence="4" id="KW-1185">Reference proteome</keyword>
<dbReference type="Pfam" id="PF25534">
    <property type="entry name" value="DUF7918"/>
    <property type="match status" value="1"/>
</dbReference>
<dbReference type="AlphaFoldDB" id="W9CBC1"/>
<dbReference type="PANTHER" id="PTHR36223:SF1">
    <property type="entry name" value="TRANSCRIPTION ELONGATION FACTOR EAF N-TERMINAL DOMAIN-CONTAINING PROTEIN"/>
    <property type="match status" value="1"/>
</dbReference>
<organism evidence="3 4">
    <name type="scientific">Sclerotinia borealis (strain F-4128)</name>
    <dbReference type="NCBI Taxonomy" id="1432307"/>
    <lineage>
        <taxon>Eukaryota</taxon>
        <taxon>Fungi</taxon>
        <taxon>Dikarya</taxon>
        <taxon>Ascomycota</taxon>
        <taxon>Pezizomycotina</taxon>
        <taxon>Leotiomycetes</taxon>
        <taxon>Helotiales</taxon>
        <taxon>Sclerotiniaceae</taxon>
        <taxon>Sclerotinia</taxon>
    </lineage>
</organism>
<accession>W9CBC1</accession>